<keyword evidence="2" id="KW-0732">Signal</keyword>
<keyword evidence="4" id="KW-1185">Reference proteome</keyword>
<feature type="chain" id="PRO_5046505985" evidence="2">
    <location>
        <begin position="26"/>
        <end position="92"/>
    </location>
</feature>
<feature type="compositionally biased region" description="Low complexity" evidence="1">
    <location>
        <begin position="26"/>
        <end position="36"/>
    </location>
</feature>
<gene>
    <name evidence="3" type="ORF">LZ536_08935</name>
</gene>
<name>A0ABT0RN67_9SPHN</name>
<dbReference type="Proteomes" id="UP001165363">
    <property type="component" value="Unassembled WGS sequence"/>
</dbReference>
<evidence type="ECO:0000256" key="2">
    <source>
        <dbReference type="SAM" id="SignalP"/>
    </source>
</evidence>
<dbReference type="EMBL" id="JAMGBD010000001">
    <property type="protein sequence ID" value="MCL6684020.1"/>
    <property type="molecule type" value="Genomic_DNA"/>
</dbReference>
<evidence type="ECO:0000313" key="3">
    <source>
        <dbReference type="EMBL" id="MCL6684020.1"/>
    </source>
</evidence>
<sequence>MTRRAIMFVVGGVAVAALAAGAAYAQNAGGQQAGTQNTPFNYEIKDGQRVPKPGNRITNPDGSWREETRQGACVTIKEGGADGSVKTTRKCD</sequence>
<proteinExistence type="predicted"/>
<feature type="region of interest" description="Disordered" evidence="1">
    <location>
        <begin position="26"/>
        <end position="68"/>
    </location>
</feature>
<evidence type="ECO:0000313" key="4">
    <source>
        <dbReference type="Proteomes" id="UP001165363"/>
    </source>
</evidence>
<organism evidence="3 4">
    <name type="scientific">Sphingomonas alba</name>
    <dbReference type="NCBI Taxonomy" id="2908208"/>
    <lineage>
        <taxon>Bacteria</taxon>
        <taxon>Pseudomonadati</taxon>
        <taxon>Pseudomonadota</taxon>
        <taxon>Alphaproteobacteria</taxon>
        <taxon>Sphingomonadales</taxon>
        <taxon>Sphingomonadaceae</taxon>
        <taxon>Sphingomonas</taxon>
    </lineage>
</organism>
<protein>
    <submittedName>
        <fullName evidence="3">Uncharacterized protein</fullName>
    </submittedName>
</protein>
<reference evidence="3" key="1">
    <citation type="submission" date="2022-05" db="EMBL/GenBank/DDBJ databases">
        <authorList>
            <person name="Jo J.-H."/>
            <person name="Im W.-T."/>
        </authorList>
    </citation>
    <scope>NUCLEOTIDE SEQUENCE</scope>
    <source>
        <strain evidence="3">SE158</strain>
    </source>
</reference>
<evidence type="ECO:0000256" key="1">
    <source>
        <dbReference type="SAM" id="MobiDB-lite"/>
    </source>
</evidence>
<accession>A0ABT0RN67</accession>
<dbReference type="RefSeq" id="WP_249848244.1">
    <property type="nucleotide sequence ID" value="NZ_JAMGBD010000001.1"/>
</dbReference>
<feature type="signal peptide" evidence="2">
    <location>
        <begin position="1"/>
        <end position="25"/>
    </location>
</feature>
<comment type="caution">
    <text evidence="3">The sequence shown here is derived from an EMBL/GenBank/DDBJ whole genome shotgun (WGS) entry which is preliminary data.</text>
</comment>